<sequence length="91" mass="9622">MGGEALISRRCGGAAKCKITNSSGGSLGVRFTEATATYLTQGQSVEVLVDSIVWISRGSYIPTPNPSENCQLVYSFNQSNTLFCVKGNVAL</sequence>
<evidence type="ECO:0000313" key="1">
    <source>
        <dbReference type="EMBL" id="MPM08279.1"/>
    </source>
</evidence>
<proteinExistence type="predicted"/>
<gene>
    <name evidence="1" type="ORF">SDC9_54591</name>
</gene>
<name>A0A644WWV5_9ZZZZ</name>
<comment type="caution">
    <text evidence="1">The sequence shown here is derived from an EMBL/GenBank/DDBJ whole genome shotgun (WGS) entry which is preliminary data.</text>
</comment>
<dbReference type="EMBL" id="VSSQ01001432">
    <property type="protein sequence ID" value="MPM08279.1"/>
    <property type="molecule type" value="Genomic_DNA"/>
</dbReference>
<accession>A0A644WWV5</accession>
<dbReference type="AlphaFoldDB" id="A0A644WWV5"/>
<protein>
    <submittedName>
        <fullName evidence="1">Uncharacterized protein</fullName>
    </submittedName>
</protein>
<reference evidence="1" key="1">
    <citation type="submission" date="2019-08" db="EMBL/GenBank/DDBJ databases">
        <authorList>
            <person name="Kucharzyk K."/>
            <person name="Murdoch R.W."/>
            <person name="Higgins S."/>
            <person name="Loffler F."/>
        </authorList>
    </citation>
    <scope>NUCLEOTIDE SEQUENCE</scope>
</reference>
<organism evidence="1">
    <name type="scientific">bioreactor metagenome</name>
    <dbReference type="NCBI Taxonomy" id="1076179"/>
    <lineage>
        <taxon>unclassified sequences</taxon>
        <taxon>metagenomes</taxon>
        <taxon>ecological metagenomes</taxon>
    </lineage>
</organism>